<dbReference type="HOGENOM" id="CLU_711850_0_0_1"/>
<accession>A8PF12</accession>
<dbReference type="GeneID" id="6017551"/>
<comment type="caution">
    <text evidence="1">The sequence shown here is derived from an EMBL/GenBank/DDBJ whole genome shotgun (WGS) entry which is preliminary data.</text>
</comment>
<dbReference type="Proteomes" id="UP000001861">
    <property type="component" value="Unassembled WGS sequence"/>
</dbReference>
<dbReference type="EMBL" id="AACS02000008">
    <property type="protein sequence ID" value="EAU80949.2"/>
    <property type="molecule type" value="Genomic_DNA"/>
</dbReference>
<reference evidence="1 2" key="1">
    <citation type="journal article" date="2010" name="Proc. Natl. Acad. Sci. U.S.A.">
        <title>Insights into evolution of multicellular fungi from the assembled chromosomes of the mushroom Coprinopsis cinerea (Coprinus cinereus).</title>
        <authorList>
            <person name="Stajich J.E."/>
            <person name="Wilke S.K."/>
            <person name="Ahren D."/>
            <person name="Au C.H."/>
            <person name="Birren B.W."/>
            <person name="Borodovsky M."/>
            <person name="Burns C."/>
            <person name="Canback B."/>
            <person name="Casselton L.A."/>
            <person name="Cheng C.K."/>
            <person name="Deng J."/>
            <person name="Dietrich F.S."/>
            <person name="Fargo D.C."/>
            <person name="Farman M.L."/>
            <person name="Gathman A.C."/>
            <person name="Goldberg J."/>
            <person name="Guigo R."/>
            <person name="Hoegger P.J."/>
            <person name="Hooker J.B."/>
            <person name="Huggins A."/>
            <person name="James T.Y."/>
            <person name="Kamada T."/>
            <person name="Kilaru S."/>
            <person name="Kodira C."/>
            <person name="Kues U."/>
            <person name="Kupfer D."/>
            <person name="Kwan H.S."/>
            <person name="Lomsadze A."/>
            <person name="Li W."/>
            <person name="Lilly W.W."/>
            <person name="Ma L.J."/>
            <person name="Mackey A.J."/>
            <person name="Manning G."/>
            <person name="Martin F."/>
            <person name="Muraguchi H."/>
            <person name="Natvig D.O."/>
            <person name="Palmerini H."/>
            <person name="Ramesh M.A."/>
            <person name="Rehmeyer C.J."/>
            <person name="Roe B.A."/>
            <person name="Shenoy N."/>
            <person name="Stanke M."/>
            <person name="Ter-Hovhannisyan V."/>
            <person name="Tunlid A."/>
            <person name="Velagapudi R."/>
            <person name="Vision T.J."/>
            <person name="Zeng Q."/>
            <person name="Zolan M.E."/>
            <person name="Pukkila P.J."/>
        </authorList>
    </citation>
    <scope>NUCLEOTIDE SEQUENCE [LARGE SCALE GENOMIC DNA]</scope>
    <source>
        <strain evidence="2">Okayama-7 / 130 / ATCC MYA-4618 / FGSC 9003</strain>
    </source>
</reference>
<sequence>MERLKFPGRLSDISQTTWKHCCSQPPAASTDSLMLHHPRFPETRSYIGPILHKGASPFSHLPREIYDPIVRSISRKDDLLSLCLCSRLFRYECQRVLYDDVRLRGTPRLIAFANAILSNPILGPLVHKLTLPTRAFLSPYERQRLRDAIRRLSSLHELYLKHRMTQFECANAYVDPELLEGSSAELELFHTELDYPDGSLPLDSPFFKQHPHLNHLHLAWESCPEPLTLAPCLDCQRGGRLTQLSLGPDLPNLRQLHVENPDLLSLFSGCPLRCLHLKNVIMTSEKISMLSRFLGQFSRTLTNLGLQVKFPTSLAQTVERESGIVCNLVQSICSSLPKLNVLSLSGEIIIAPERCSQWLPLSNTALETLVLNTSKREYHISDSQSIQGTNSPEKNGRDLALAIFEIAPAIQRFAVGRSGCIAEAGGSWCYARRNGKVCFEGRGVLGEDCWMKV</sequence>
<dbReference type="VEuPathDB" id="FungiDB:CC1G_03125"/>
<evidence type="ECO:0000313" key="2">
    <source>
        <dbReference type="Proteomes" id="UP000001861"/>
    </source>
</evidence>
<dbReference type="InParanoid" id="A8PF12"/>
<dbReference type="KEGG" id="cci:CC1G_03125"/>
<keyword evidence="2" id="KW-1185">Reference proteome</keyword>
<organism evidence="1 2">
    <name type="scientific">Coprinopsis cinerea (strain Okayama-7 / 130 / ATCC MYA-4618 / FGSC 9003)</name>
    <name type="common">Inky cap fungus</name>
    <name type="synonym">Hormographiella aspergillata</name>
    <dbReference type="NCBI Taxonomy" id="240176"/>
    <lineage>
        <taxon>Eukaryota</taxon>
        <taxon>Fungi</taxon>
        <taxon>Dikarya</taxon>
        <taxon>Basidiomycota</taxon>
        <taxon>Agaricomycotina</taxon>
        <taxon>Agaricomycetes</taxon>
        <taxon>Agaricomycetidae</taxon>
        <taxon>Agaricales</taxon>
        <taxon>Agaricineae</taxon>
        <taxon>Psathyrellaceae</taxon>
        <taxon>Coprinopsis</taxon>
    </lineage>
</organism>
<name>A8PF12_COPC7</name>
<protein>
    <recommendedName>
        <fullName evidence="3">F-box domain-containing protein</fullName>
    </recommendedName>
</protein>
<dbReference type="AlphaFoldDB" id="A8PF12"/>
<dbReference type="RefSeq" id="XP_001840896.2">
    <property type="nucleotide sequence ID" value="XM_001840844.2"/>
</dbReference>
<dbReference type="OrthoDB" id="3232239at2759"/>
<gene>
    <name evidence="1" type="ORF">CC1G_03125</name>
</gene>
<evidence type="ECO:0000313" key="1">
    <source>
        <dbReference type="EMBL" id="EAU80949.2"/>
    </source>
</evidence>
<dbReference type="SUPFAM" id="SSF52047">
    <property type="entry name" value="RNI-like"/>
    <property type="match status" value="1"/>
</dbReference>
<proteinExistence type="predicted"/>
<evidence type="ECO:0008006" key="3">
    <source>
        <dbReference type="Google" id="ProtNLM"/>
    </source>
</evidence>